<gene>
    <name evidence="2" type="ORF">AKJ44_02360</name>
</gene>
<evidence type="ECO:0000313" key="3">
    <source>
        <dbReference type="Proteomes" id="UP000070035"/>
    </source>
</evidence>
<feature type="coiled-coil region" evidence="1">
    <location>
        <begin position="194"/>
        <end position="221"/>
    </location>
</feature>
<sequence>MDYSDWNLCNGIFITIYSKKQVNLLEKRLGLVEKESMKPIIIELVKNLYSLYEDIIKNMKSLEKKEFSWGHESSNISTLKEIDTGFLSFYKSYLPPDDTISLIESKPYLNGLRKKLKELAGSIYSEEFRKECEKRIEEFLEEHENTPLEDKDLSRISSTLLAYTINNYDSLPYRNTYYEFWKENKEHFLKFRERDEVKEKIEKVEQKVKTLHDSHAELTNQLDKILSYYQRKFDIPLKEFVRENK</sequence>
<proteinExistence type="predicted"/>
<dbReference type="EMBL" id="LHXY01000032">
    <property type="protein sequence ID" value="KXB01619.1"/>
    <property type="molecule type" value="Genomic_DNA"/>
</dbReference>
<keyword evidence="3" id="KW-1185">Reference proteome</keyword>
<organism evidence="2 3">
    <name type="scientific">candidate division MSBL1 archaeon SCGC-AAA261F17</name>
    <dbReference type="NCBI Taxonomy" id="1698274"/>
    <lineage>
        <taxon>Archaea</taxon>
        <taxon>Methanobacteriati</taxon>
        <taxon>Methanobacteriota</taxon>
        <taxon>candidate division MSBL1</taxon>
    </lineage>
</organism>
<comment type="caution">
    <text evidence="2">The sequence shown here is derived from an EMBL/GenBank/DDBJ whole genome shotgun (WGS) entry which is preliminary data.</text>
</comment>
<reference evidence="2 3" key="1">
    <citation type="journal article" date="2016" name="Sci. Rep.">
        <title>Metabolic traits of an uncultured archaeal lineage -MSBL1- from brine pools of the Red Sea.</title>
        <authorList>
            <person name="Mwirichia R."/>
            <person name="Alam I."/>
            <person name="Rashid M."/>
            <person name="Vinu M."/>
            <person name="Ba-Alawi W."/>
            <person name="Anthony Kamau A."/>
            <person name="Kamanda Ngugi D."/>
            <person name="Goker M."/>
            <person name="Klenk H.P."/>
            <person name="Bajic V."/>
            <person name="Stingl U."/>
        </authorList>
    </citation>
    <scope>NUCLEOTIDE SEQUENCE [LARGE SCALE GENOMIC DNA]</scope>
    <source>
        <strain evidence="2">SCGC-AAA261F17</strain>
    </source>
</reference>
<name>A0A133V595_9EURY</name>
<accession>A0A133V595</accession>
<keyword evidence="1" id="KW-0175">Coiled coil</keyword>
<evidence type="ECO:0000256" key="1">
    <source>
        <dbReference type="SAM" id="Coils"/>
    </source>
</evidence>
<protein>
    <submittedName>
        <fullName evidence="2">Uncharacterized protein</fullName>
    </submittedName>
</protein>
<dbReference type="Proteomes" id="UP000070035">
    <property type="component" value="Unassembled WGS sequence"/>
</dbReference>
<dbReference type="AlphaFoldDB" id="A0A133V595"/>
<evidence type="ECO:0000313" key="2">
    <source>
        <dbReference type="EMBL" id="KXB01619.1"/>
    </source>
</evidence>